<feature type="region of interest" description="Disordered" evidence="1">
    <location>
        <begin position="91"/>
        <end position="123"/>
    </location>
</feature>
<dbReference type="Proteomes" id="UP001372338">
    <property type="component" value="Unassembled WGS sequence"/>
</dbReference>
<reference evidence="2 3" key="1">
    <citation type="submission" date="2024-01" db="EMBL/GenBank/DDBJ databases">
        <title>The genomes of 5 underutilized Papilionoideae crops provide insights into root nodulation and disease resistanc.</title>
        <authorList>
            <person name="Yuan L."/>
        </authorList>
    </citation>
    <scope>NUCLEOTIDE SEQUENCE [LARGE SCALE GENOMIC DNA]</scope>
    <source>
        <strain evidence="2">ZHUSHIDOU_FW_LH</strain>
        <tissue evidence="2">Leaf</tissue>
    </source>
</reference>
<feature type="region of interest" description="Disordered" evidence="1">
    <location>
        <begin position="179"/>
        <end position="199"/>
    </location>
</feature>
<evidence type="ECO:0000313" key="2">
    <source>
        <dbReference type="EMBL" id="KAK7267216.1"/>
    </source>
</evidence>
<feature type="region of interest" description="Disordered" evidence="1">
    <location>
        <begin position="21"/>
        <end position="50"/>
    </location>
</feature>
<comment type="caution">
    <text evidence="2">The sequence shown here is derived from an EMBL/GenBank/DDBJ whole genome shotgun (WGS) entry which is preliminary data.</text>
</comment>
<feature type="compositionally biased region" description="Basic and acidic residues" evidence="1">
    <location>
        <begin position="93"/>
        <end position="104"/>
    </location>
</feature>
<keyword evidence="3" id="KW-1185">Reference proteome</keyword>
<evidence type="ECO:0000313" key="3">
    <source>
        <dbReference type="Proteomes" id="UP001372338"/>
    </source>
</evidence>
<name>A0AAN9F1H9_CROPI</name>
<evidence type="ECO:0000256" key="1">
    <source>
        <dbReference type="SAM" id="MobiDB-lite"/>
    </source>
</evidence>
<accession>A0AAN9F1H9</accession>
<proteinExistence type="predicted"/>
<dbReference type="EMBL" id="JAYWIO010000004">
    <property type="protein sequence ID" value="KAK7267216.1"/>
    <property type="molecule type" value="Genomic_DNA"/>
</dbReference>
<dbReference type="AlphaFoldDB" id="A0AAN9F1H9"/>
<sequence>MANLFLSLVVTYSRHAAAIMARKKGKANASPTPSSSTRTRNEEEQNDPLKSLTSIDFSVLEDEDLAWIDNLSSKEADSLIRTLDAIKSRLKGKGVDENTRKESDAGGDLGQEAPSDARNWTQVTTRRRAQQRMVANQRGEAFDLRKLNKEHFARIDKREEELRLRLDFIQSDLTNNPTNIRLQEAEKETEKNPQIGLEQ</sequence>
<feature type="compositionally biased region" description="Low complexity" evidence="1">
    <location>
        <begin position="27"/>
        <end position="38"/>
    </location>
</feature>
<organism evidence="2 3">
    <name type="scientific">Crotalaria pallida</name>
    <name type="common">Smooth rattlebox</name>
    <name type="synonym">Crotalaria striata</name>
    <dbReference type="NCBI Taxonomy" id="3830"/>
    <lineage>
        <taxon>Eukaryota</taxon>
        <taxon>Viridiplantae</taxon>
        <taxon>Streptophyta</taxon>
        <taxon>Embryophyta</taxon>
        <taxon>Tracheophyta</taxon>
        <taxon>Spermatophyta</taxon>
        <taxon>Magnoliopsida</taxon>
        <taxon>eudicotyledons</taxon>
        <taxon>Gunneridae</taxon>
        <taxon>Pentapetalae</taxon>
        <taxon>rosids</taxon>
        <taxon>fabids</taxon>
        <taxon>Fabales</taxon>
        <taxon>Fabaceae</taxon>
        <taxon>Papilionoideae</taxon>
        <taxon>50 kb inversion clade</taxon>
        <taxon>genistoids sensu lato</taxon>
        <taxon>core genistoids</taxon>
        <taxon>Crotalarieae</taxon>
        <taxon>Crotalaria</taxon>
    </lineage>
</organism>
<gene>
    <name evidence="2" type="ORF">RIF29_19881</name>
</gene>
<protein>
    <submittedName>
        <fullName evidence="2">Uncharacterized protein</fullName>
    </submittedName>
</protein>